<dbReference type="EMBL" id="CP124543">
    <property type="protein sequence ID" value="WGV26250.1"/>
    <property type="molecule type" value="Genomic_DNA"/>
</dbReference>
<feature type="transmembrane region" description="Helical" evidence="1">
    <location>
        <begin position="97"/>
        <end position="117"/>
    </location>
</feature>
<dbReference type="KEGG" id="hbq:QI031_01680"/>
<dbReference type="Proteomes" id="UP001223520">
    <property type="component" value="Chromosome"/>
</dbReference>
<feature type="transmembrane region" description="Helical" evidence="1">
    <location>
        <begin position="28"/>
        <end position="47"/>
    </location>
</feature>
<dbReference type="RefSeq" id="WP_281483505.1">
    <property type="nucleotide sequence ID" value="NZ_CP124543.1"/>
</dbReference>
<protein>
    <submittedName>
        <fullName evidence="2">Uncharacterized protein</fullName>
    </submittedName>
</protein>
<organism evidence="2 3">
    <name type="scientific">Halotia branconii CENA392</name>
    <dbReference type="NCBI Taxonomy" id="1539056"/>
    <lineage>
        <taxon>Bacteria</taxon>
        <taxon>Bacillati</taxon>
        <taxon>Cyanobacteriota</taxon>
        <taxon>Cyanophyceae</taxon>
        <taxon>Nostocales</taxon>
        <taxon>Nodulariaceae</taxon>
        <taxon>Halotia</taxon>
    </lineage>
</organism>
<feature type="transmembrane region" description="Helical" evidence="1">
    <location>
        <begin position="448"/>
        <end position="471"/>
    </location>
</feature>
<proteinExistence type="predicted"/>
<feature type="transmembrane region" description="Helical" evidence="1">
    <location>
        <begin position="532"/>
        <end position="551"/>
    </location>
</feature>
<feature type="transmembrane region" description="Helical" evidence="1">
    <location>
        <begin position="322"/>
        <end position="343"/>
    </location>
</feature>
<feature type="transmembrane region" description="Helical" evidence="1">
    <location>
        <begin position="174"/>
        <end position="194"/>
    </location>
</feature>
<sequence length="570" mass="63553">MKPNCMNLIGDWNPQLLRELKGRLKSRNLILATAISLLGQFVVFMYFQTQLPTKNNLLYSYSHRYCTGKSLYNAKECLGDEFGNVIINWQLWSLDTFTLLSLIGCFTLLVAGTYLLISDLANEERRDTLNFIRLSPQSPQSILWGKMLGVPILLYAAVLLAVPLHLWLGLAANIPLTMILIFYAIAIAASIFYYSGALLFGLVGSWLGGFQAWLGSGAVLGFLMFTKQAMAPEASSDTPFVVLRLMNPYYLIPHPDVSSIFSSDNLNFINFHWFGIPLGTSFLTTVCFAILIDFIGAYFIWQSLQRCFRDPNATMLSKKQSYLLTICFTGITLGCANWQKLAIGNYYSSYGSRTIFENLACLFFLNLWLFLYLIAALNPHRQTLQDWARYRHTSQYQGQYHSKLIKDLIWGEKSPGTLAIAINAMIAIICLSVFILISGVNIGDKTNAFVSLFFCGSLAVIYAVIAQLLLLMKNQHRLLWATGAVGAVIVLPVIILGMLFSNPGNNSFLWLFSVAAPIITLYPSGEHISTMAPFLAILGHCSILSLLVFQLTRKLRKVGESATKALLVGN</sequence>
<dbReference type="AlphaFoldDB" id="A0AAJ6P9Z2"/>
<keyword evidence="1" id="KW-1133">Transmembrane helix</keyword>
<evidence type="ECO:0000313" key="3">
    <source>
        <dbReference type="Proteomes" id="UP001223520"/>
    </source>
</evidence>
<feature type="transmembrane region" description="Helical" evidence="1">
    <location>
        <begin position="418"/>
        <end position="442"/>
    </location>
</feature>
<name>A0AAJ6P9Z2_9CYAN</name>
<keyword evidence="3" id="KW-1185">Reference proteome</keyword>
<evidence type="ECO:0000256" key="1">
    <source>
        <dbReference type="SAM" id="Phobius"/>
    </source>
</evidence>
<accession>A0AAJ6P9Z2</accession>
<evidence type="ECO:0000313" key="2">
    <source>
        <dbReference type="EMBL" id="WGV26250.1"/>
    </source>
</evidence>
<reference evidence="2 3" key="1">
    <citation type="journal article" date="2023" name="Limnol Oceanogr Lett">
        <title>Environmental adaptations by the intertidal Antarctic cyanobacterium Halotia branconii CENA392 as revealed using long-read genome sequencing.</title>
        <authorList>
            <person name="Dextro R.B."/>
            <person name="Delbaje E."/>
            <person name="Freitas P.N.N."/>
            <person name="Geraldes V."/>
            <person name="Pinto E."/>
            <person name="Long P.F."/>
            <person name="Fiore M.F."/>
        </authorList>
    </citation>
    <scope>NUCLEOTIDE SEQUENCE [LARGE SCALE GENOMIC DNA]</scope>
    <source>
        <strain evidence="2 3">CENA392</strain>
    </source>
</reference>
<feature type="transmembrane region" description="Helical" evidence="1">
    <location>
        <begin position="355"/>
        <end position="375"/>
    </location>
</feature>
<feature type="transmembrane region" description="Helical" evidence="1">
    <location>
        <begin position="148"/>
        <end position="168"/>
    </location>
</feature>
<keyword evidence="1" id="KW-0812">Transmembrane</keyword>
<feature type="transmembrane region" description="Helical" evidence="1">
    <location>
        <begin position="206"/>
        <end position="225"/>
    </location>
</feature>
<gene>
    <name evidence="2" type="ORF">QI031_01680</name>
</gene>
<keyword evidence="1" id="KW-0472">Membrane</keyword>
<feature type="transmembrane region" description="Helical" evidence="1">
    <location>
        <begin position="271"/>
        <end position="301"/>
    </location>
</feature>
<feature type="transmembrane region" description="Helical" evidence="1">
    <location>
        <begin position="478"/>
        <end position="501"/>
    </location>
</feature>